<evidence type="ECO:0000256" key="8">
    <source>
        <dbReference type="ARBA" id="ARBA00031256"/>
    </source>
</evidence>
<dbReference type="EMBL" id="NHZQ01000447">
    <property type="protein sequence ID" value="PSK34461.1"/>
    <property type="molecule type" value="Genomic_DNA"/>
</dbReference>
<comment type="function">
    <text evidence="9">Component of the Mediator complex, a coactivator involved in the regulated transcription of nearly all RNA polymerase II-dependent genes. Mediator functions as a bridge to convey information from gene-specific regulatory proteins to the basal RNA polymerase II transcription machinery. Mediator is recruited to promoters by direct interactions with regulatory proteins and serves as a scaffold for the assembly of a functional preinitiation complex with RNA polymerase II and the general transcription factors.</text>
</comment>
<dbReference type="OrthoDB" id="5322661at2759"/>
<evidence type="ECO:0000313" key="11">
    <source>
        <dbReference type="EMBL" id="PSK34461.1"/>
    </source>
</evidence>
<dbReference type="STRING" id="40998.A0A2P7YES6"/>
<evidence type="ECO:0000256" key="4">
    <source>
        <dbReference type="ARBA" id="ARBA00023015"/>
    </source>
</evidence>
<evidence type="ECO:0000256" key="3">
    <source>
        <dbReference type="ARBA" id="ARBA00020628"/>
    </source>
</evidence>
<organism evidence="11 12">
    <name type="scientific">Elsinoe australis</name>
    <dbReference type="NCBI Taxonomy" id="40998"/>
    <lineage>
        <taxon>Eukaryota</taxon>
        <taxon>Fungi</taxon>
        <taxon>Dikarya</taxon>
        <taxon>Ascomycota</taxon>
        <taxon>Pezizomycotina</taxon>
        <taxon>Dothideomycetes</taxon>
        <taxon>Dothideomycetidae</taxon>
        <taxon>Myriangiales</taxon>
        <taxon>Elsinoaceae</taxon>
        <taxon>Elsinoe</taxon>
    </lineage>
</organism>
<keyword evidence="7 9" id="KW-0539">Nucleus</keyword>
<dbReference type="Proteomes" id="UP000243723">
    <property type="component" value="Unassembled WGS sequence"/>
</dbReference>
<evidence type="ECO:0000256" key="5">
    <source>
        <dbReference type="ARBA" id="ARBA00023159"/>
    </source>
</evidence>
<evidence type="ECO:0000256" key="1">
    <source>
        <dbReference type="ARBA" id="ARBA00004123"/>
    </source>
</evidence>
<dbReference type="AlphaFoldDB" id="A0A2P7YES6"/>
<keyword evidence="4 9" id="KW-0805">Transcription regulation</keyword>
<reference evidence="11 12" key="1">
    <citation type="submission" date="2017-05" db="EMBL/GenBank/DDBJ databases">
        <title>Draft genome sequence of Elsinoe australis.</title>
        <authorList>
            <person name="Cheng Q."/>
        </authorList>
    </citation>
    <scope>NUCLEOTIDE SEQUENCE [LARGE SCALE GENOMIC DNA]</scope>
    <source>
        <strain evidence="11 12">NL1</strain>
    </source>
</reference>
<keyword evidence="6 9" id="KW-0804">Transcription</keyword>
<dbReference type="PANTHER" id="PTHR35784">
    <property type="entry name" value="MEDIATOR OF RNA POLYMERASE II TRANSCRIPTION SUBUNIT 5"/>
    <property type="match status" value="1"/>
</dbReference>
<comment type="caution">
    <text evidence="11">The sequence shown here is derived from an EMBL/GenBank/DDBJ whole genome shotgun (WGS) entry which is preliminary data.</text>
</comment>
<dbReference type="Pfam" id="PF08689">
    <property type="entry name" value="Med5"/>
    <property type="match status" value="1"/>
</dbReference>
<comment type="similarity">
    <text evidence="2 9">Belongs to the Mediator complex subunit 5 family.</text>
</comment>
<dbReference type="GO" id="GO:0006357">
    <property type="term" value="P:regulation of transcription by RNA polymerase II"/>
    <property type="evidence" value="ECO:0007669"/>
    <property type="project" value="InterPro"/>
</dbReference>
<evidence type="ECO:0000256" key="7">
    <source>
        <dbReference type="ARBA" id="ARBA00023242"/>
    </source>
</evidence>
<feature type="compositionally biased region" description="Low complexity" evidence="10">
    <location>
        <begin position="1017"/>
        <end position="1027"/>
    </location>
</feature>
<dbReference type="PANTHER" id="PTHR35784:SF1">
    <property type="entry name" value="MEDIATOR OF RNA POLYMERASE II TRANSCRIPTION SUBUNIT 5"/>
    <property type="match status" value="1"/>
</dbReference>
<dbReference type="GO" id="GO:0016592">
    <property type="term" value="C:mediator complex"/>
    <property type="evidence" value="ECO:0007669"/>
    <property type="project" value="InterPro"/>
</dbReference>
<comment type="subunit">
    <text evidence="9">Component of the Mediator complex.</text>
</comment>
<gene>
    <name evidence="9" type="primary">MED5</name>
    <name evidence="11" type="ORF">B9Z65_8787</name>
</gene>
<protein>
    <recommendedName>
        <fullName evidence="3 9">Mediator of RNA polymerase II transcription subunit 5</fullName>
    </recommendedName>
    <alternativeName>
        <fullName evidence="8 9">Mediator complex subunit 5</fullName>
    </alternativeName>
</protein>
<evidence type="ECO:0000256" key="2">
    <source>
        <dbReference type="ARBA" id="ARBA00008782"/>
    </source>
</evidence>
<keyword evidence="5 9" id="KW-0010">Activator</keyword>
<comment type="subcellular location">
    <subcellularLocation>
        <location evidence="1 9">Nucleus</location>
    </subcellularLocation>
</comment>
<proteinExistence type="inferred from homology"/>
<evidence type="ECO:0000313" key="12">
    <source>
        <dbReference type="Proteomes" id="UP000243723"/>
    </source>
</evidence>
<name>A0A2P7YES6_9PEZI</name>
<keyword evidence="12" id="KW-1185">Reference proteome</keyword>
<dbReference type="InterPro" id="IPR014801">
    <property type="entry name" value="Mediator_Med5_fun"/>
</dbReference>
<evidence type="ECO:0000256" key="6">
    <source>
        <dbReference type="ARBA" id="ARBA00023163"/>
    </source>
</evidence>
<dbReference type="GO" id="GO:0003712">
    <property type="term" value="F:transcription coregulator activity"/>
    <property type="evidence" value="ECO:0007669"/>
    <property type="project" value="InterPro"/>
</dbReference>
<accession>A0A2P7YES6</accession>
<sequence>MARDPPGNPQATEKWTHALKACFTRRLRPAEVEDALQECHDSSRISGIELAGILLRSGAQPESCCDPLLTAYISHFLRIYLLEPADILQALLETSPYRPRPAGEDASSSKARISKAAQESIFALISSPYASGEYPRSADESTRTFRALLSYVQTYNAFETVQQIDNPGAQAPDVAMVAAYEHLGAFLVILLTNLKVRKHLIHAIPKGVKANITSSLNHFATTLSQWSQSPIYQKLQMIMKVPPLVDQNPDGSLNFTTTEIAMEVADIPRINSRCGLYTYFNAALCHRPLIDDIHILSFLQTRYGDDHQSMINDLIIGAFDAFMNVLHRHESPQVIFCHRSFITNKLHTLISNLAMNQLYPPGVMEQCIQMALARIDTHPFPPLSSDSAGINETIRDVRQEFVVACHLHQLLSESTASAILGGAALPKPANATRPGKQNLLQQLIGNPQKTDDLVNELEKMLGDAGAIAAALVEALRHFAASKETMSLKTMCTAICRKLPSVDIVLQYARLNDFLLPLCAYLNDWTYDEDQSELQPAYEDFATILLTTFAIIHRYDVSIAELDGFDRESFIVKYLTRMSQSKQKTDISQDERNILGKWVKGLFAVDEKGESSGITDETMSGCSPQAFYLLVPTLFEQIVLACRAKALAPNTLKGGLEFLLEPFLLPSLIGGCSWLADHALINGKDADIILQMLHKLLKPTSISGDAHTMHTLILGSLYQKLRPCLTELDKRHANRKDIPQLIATLKPYADSQYSAQAVRSEEREWVSSSGTLKGALSDLITQLTTWSNNSDMISIPTKYCHRMVEAIIEKYGADEVLKLIVDDVATQTAIGFGSWALDVATSLICVPNLYNTFQMPSVAGTRPSNMPAKLTIRQVLKQRLDDAPYLLSLEQGKTETLVRLGRLVETQSTLIDMPLLNSMQMNIPTGDLMEGIDTSAAAEAAVAATALDTADQAALDAAAADFSAAMDQNIDLTGAGGDLNMGDGGDMGLDLSDNLFGGDSVNFDLDMDTSGGTGGGQAQQQGQGQGQQSNDDDIFAGIDLGIMGDDDFGF</sequence>
<feature type="region of interest" description="Disordered" evidence="10">
    <location>
        <begin position="1005"/>
        <end position="1032"/>
    </location>
</feature>
<evidence type="ECO:0000256" key="9">
    <source>
        <dbReference type="RuleBase" id="RU364142"/>
    </source>
</evidence>
<evidence type="ECO:0000256" key="10">
    <source>
        <dbReference type="SAM" id="MobiDB-lite"/>
    </source>
</evidence>